<evidence type="ECO:0000259" key="1">
    <source>
        <dbReference type="Pfam" id="PF05161"/>
    </source>
</evidence>
<gene>
    <name evidence="3" type="ORF">SAMN03080599_02003</name>
</gene>
<dbReference type="Gene3D" id="3.40.1480.10">
    <property type="entry name" value="MOFRL domain"/>
    <property type="match status" value="1"/>
</dbReference>
<dbReference type="PANTHER" id="PTHR12227">
    <property type="entry name" value="GLYCERATE KINASE"/>
    <property type="match status" value="1"/>
</dbReference>
<dbReference type="Proteomes" id="UP000199208">
    <property type="component" value="Unassembled WGS sequence"/>
</dbReference>
<accession>A0A1G5S2C4</accession>
<dbReference type="EMBL" id="FMWL01000009">
    <property type="protein sequence ID" value="SCZ79901.1"/>
    <property type="molecule type" value="Genomic_DNA"/>
</dbReference>
<dbReference type="STRING" id="1120920.SAMN03080599_02003"/>
<dbReference type="GO" id="GO:0008887">
    <property type="term" value="F:glycerate kinase activity"/>
    <property type="evidence" value="ECO:0007669"/>
    <property type="project" value="InterPro"/>
</dbReference>
<reference evidence="3 4" key="1">
    <citation type="submission" date="2016-10" db="EMBL/GenBank/DDBJ databases">
        <authorList>
            <person name="de Groot N.N."/>
        </authorList>
    </citation>
    <scope>NUCLEOTIDE SEQUENCE [LARGE SCALE GENOMIC DNA]</scope>
    <source>
        <strain evidence="3 4">DSM 2784</strain>
    </source>
</reference>
<dbReference type="Pfam" id="PF05161">
    <property type="entry name" value="MOFRL"/>
    <property type="match status" value="1"/>
</dbReference>
<sequence>MTKLRKDALKIVEASIEAVLPEKAVRDALQAKSIDKEVSVIAIGKAAWRMANAAFQVLGDQIRQGLIITKYDHSQGPIPNFKIIEAGHPIPDENSVTGASKALKMVSSLDDKKDFILFLVSGGGSALFELPQSGLTLEDVIGVTDLLLSRGADIKEMNTVRKHLSRVKGGRFAEACGTTELYAVVLSDVIGDPLDVIASGPAFPDPSTSEEAFKVLDKFDIYCSAEIKKAIENETPKALGYCDSVVTGSVTKLCDAAASVCEALGYPPFILSTEMTGEASELGRMMSSIAREILKGTKSPYKLNPPCAIIAGGETIVHLKGKGKGGRNQETALAAAFGIQDLEHVVIFSVGSDGTDGPTDAAGGMVDGKTLARIRSAGFNPSQLLAENDSYHALEVSGDLVITGPTGTNVNDLMVVLIKENV</sequence>
<dbReference type="InterPro" id="IPR039760">
    <property type="entry name" value="MOFRL_protein"/>
</dbReference>
<dbReference type="InterPro" id="IPR007835">
    <property type="entry name" value="MOFRL"/>
</dbReference>
<evidence type="ECO:0000313" key="3">
    <source>
        <dbReference type="EMBL" id="SCZ79901.1"/>
    </source>
</evidence>
<feature type="domain" description="MOFRL" evidence="1">
    <location>
        <begin position="307"/>
        <end position="412"/>
    </location>
</feature>
<evidence type="ECO:0000313" key="4">
    <source>
        <dbReference type="Proteomes" id="UP000199208"/>
    </source>
</evidence>
<evidence type="ECO:0000259" key="2">
    <source>
        <dbReference type="Pfam" id="PF13660"/>
    </source>
</evidence>
<name>A0A1G5S2C4_9FIRM</name>
<protein>
    <submittedName>
        <fullName evidence="3">Glycerate 2-kinase</fullName>
    </submittedName>
</protein>
<dbReference type="OrthoDB" id="9766552at2"/>
<dbReference type="InterPro" id="IPR025286">
    <property type="entry name" value="MOFRL_assoc_dom"/>
</dbReference>
<dbReference type="RefSeq" id="WP_092591066.1">
    <property type="nucleotide sequence ID" value="NZ_FMWL01000009.1"/>
</dbReference>
<dbReference type="Gene3D" id="3.40.50.10180">
    <property type="entry name" value="Glycerate kinase, MOFRL-like N-terminal domain"/>
    <property type="match status" value="1"/>
</dbReference>
<organism evidence="3 4">
    <name type="scientific">Acidaminobacter hydrogenoformans DSM 2784</name>
    <dbReference type="NCBI Taxonomy" id="1120920"/>
    <lineage>
        <taxon>Bacteria</taxon>
        <taxon>Bacillati</taxon>
        <taxon>Bacillota</taxon>
        <taxon>Clostridia</taxon>
        <taxon>Peptostreptococcales</taxon>
        <taxon>Acidaminobacteraceae</taxon>
        <taxon>Acidaminobacter</taxon>
    </lineage>
</organism>
<dbReference type="PANTHER" id="PTHR12227:SF0">
    <property type="entry name" value="GLYCERATE KINASE"/>
    <property type="match status" value="1"/>
</dbReference>
<dbReference type="InterPro" id="IPR037035">
    <property type="entry name" value="GK-like_C_sf"/>
</dbReference>
<feature type="domain" description="MOFRL-associated" evidence="2">
    <location>
        <begin position="8"/>
        <end position="231"/>
    </location>
</feature>
<keyword evidence="4" id="KW-1185">Reference proteome</keyword>
<dbReference type="SUPFAM" id="SSF82544">
    <property type="entry name" value="GckA/TtuD-like"/>
    <property type="match status" value="1"/>
</dbReference>
<keyword evidence="3" id="KW-0418">Kinase</keyword>
<proteinExistence type="predicted"/>
<keyword evidence="3" id="KW-0808">Transferase</keyword>
<dbReference type="GO" id="GO:0005737">
    <property type="term" value="C:cytoplasm"/>
    <property type="evidence" value="ECO:0007669"/>
    <property type="project" value="TreeGrafter"/>
</dbReference>
<dbReference type="InterPro" id="IPR038614">
    <property type="entry name" value="GK_N_sf"/>
</dbReference>
<dbReference type="AlphaFoldDB" id="A0A1G5S2C4"/>
<dbReference type="Pfam" id="PF13660">
    <property type="entry name" value="DUF4147"/>
    <property type="match status" value="1"/>
</dbReference>